<reference evidence="1 2" key="1">
    <citation type="journal article" date="2018" name="Nat. Genet.">
        <title>The Rosa genome provides new insights in the design of modern roses.</title>
        <authorList>
            <person name="Bendahmane M."/>
        </authorList>
    </citation>
    <scope>NUCLEOTIDE SEQUENCE [LARGE SCALE GENOMIC DNA]</scope>
    <source>
        <strain evidence="2">cv. Old Blush</strain>
    </source>
</reference>
<organism evidence="1 2">
    <name type="scientific">Rosa chinensis</name>
    <name type="common">China rose</name>
    <dbReference type="NCBI Taxonomy" id="74649"/>
    <lineage>
        <taxon>Eukaryota</taxon>
        <taxon>Viridiplantae</taxon>
        <taxon>Streptophyta</taxon>
        <taxon>Embryophyta</taxon>
        <taxon>Tracheophyta</taxon>
        <taxon>Spermatophyta</taxon>
        <taxon>Magnoliopsida</taxon>
        <taxon>eudicotyledons</taxon>
        <taxon>Gunneridae</taxon>
        <taxon>Pentapetalae</taxon>
        <taxon>rosids</taxon>
        <taxon>fabids</taxon>
        <taxon>Rosales</taxon>
        <taxon>Rosaceae</taxon>
        <taxon>Rosoideae</taxon>
        <taxon>Rosoideae incertae sedis</taxon>
        <taxon>Rosa</taxon>
    </lineage>
</organism>
<accession>A0A2P6QDC1</accession>
<dbReference type="Gramene" id="PRQ32178">
    <property type="protein sequence ID" value="PRQ32178"/>
    <property type="gene ID" value="RchiOBHm_Chr5g0043481"/>
</dbReference>
<dbReference type="AlphaFoldDB" id="A0A2P6QDC1"/>
<evidence type="ECO:0000313" key="1">
    <source>
        <dbReference type="EMBL" id="PRQ32178.1"/>
    </source>
</evidence>
<name>A0A2P6QDC1_ROSCH</name>
<keyword evidence="2" id="KW-1185">Reference proteome</keyword>
<dbReference type="Proteomes" id="UP000238479">
    <property type="component" value="Chromosome 5"/>
</dbReference>
<evidence type="ECO:0000313" key="2">
    <source>
        <dbReference type="Proteomes" id="UP000238479"/>
    </source>
</evidence>
<protein>
    <submittedName>
        <fullName evidence="1">Uncharacterized protein</fullName>
    </submittedName>
</protein>
<gene>
    <name evidence="1" type="ORF">RchiOBHm_Chr5g0043481</name>
</gene>
<sequence>MASKQRGSCIGGARPGLIGSKRSTLFHSFSGKACISERLHLLHIP</sequence>
<comment type="caution">
    <text evidence="1">The sequence shown here is derived from an EMBL/GenBank/DDBJ whole genome shotgun (WGS) entry which is preliminary data.</text>
</comment>
<proteinExistence type="predicted"/>
<dbReference type="EMBL" id="PDCK01000043">
    <property type="protein sequence ID" value="PRQ32178.1"/>
    <property type="molecule type" value="Genomic_DNA"/>
</dbReference>